<dbReference type="InterPro" id="IPR025736">
    <property type="entry name" value="PucR_C-HTH_dom"/>
</dbReference>
<dbReference type="AlphaFoldDB" id="A0A4Q7KCY2"/>
<proteinExistence type="predicted"/>
<dbReference type="Gene3D" id="1.10.10.2840">
    <property type="entry name" value="PucR C-terminal helix-turn-helix domain"/>
    <property type="match status" value="1"/>
</dbReference>
<dbReference type="InterPro" id="IPR051448">
    <property type="entry name" value="CdaR-like_regulators"/>
</dbReference>
<sequence>MTTTGDLLEALRSAAELLRTRTRARVRRDCPTVATTPDHAIDTAFDLQYRQIIESIRGGGRLAPLECDRRAPSEAMLSVGRAAITETIDYLEEIGTMDGGDPVASLEVASAVADVSASAIMLGDNGIRRPVDRSSFDSEYGNRLAGILLLGLPTSPDLRLQVTVYGIGTERLYVPFRARPRAGLRRGELTERLTGTEPLGDRMLAEMDGDVVGFGACPPPDLADVTIGIGPPRTLDRLPESFRLASRAAESAYAFGLTGVHTIESLGLLPTILADGDVGDALRRRYLAPLSSVESGAEVLESLRVYFEQGMHVHQAAKVLYLHPNTLRYRMSRFEELTGARLRDPVHAMEVWWALRYDAYMTRLGAGGPR</sequence>
<evidence type="ECO:0000313" key="2">
    <source>
        <dbReference type="EMBL" id="RZS31185.1"/>
    </source>
</evidence>
<dbReference type="PANTHER" id="PTHR33744">
    <property type="entry name" value="CARBOHYDRATE DIACID REGULATOR"/>
    <property type="match status" value="1"/>
</dbReference>
<reference evidence="2 3" key="1">
    <citation type="submission" date="2019-02" db="EMBL/GenBank/DDBJ databases">
        <title>Genomic Encyclopedia of Type Strains, Phase IV (KMG-IV): sequencing the most valuable type-strain genomes for metagenomic binning, comparative biology and taxonomic classification.</title>
        <authorList>
            <person name="Goeker M."/>
        </authorList>
    </citation>
    <scope>NUCLEOTIDE SEQUENCE [LARGE SCALE GENOMIC DNA]</scope>
    <source>
        <strain evidence="2 3">DSM 101727</strain>
    </source>
</reference>
<keyword evidence="3" id="KW-1185">Reference proteome</keyword>
<feature type="domain" description="PucR C-terminal helix-turn-helix" evidence="1">
    <location>
        <begin position="300"/>
        <end position="356"/>
    </location>
</feature>
<gene>
    <name evidence="2" type="ORF">EV193_11564</name>
</gene>
<dbReference type="InterPro" id="IPR042070">
    <property type="entry name" value="PucR_C-HTH_sf"/>
</dbReference>
<dbReference type="EMBL" id="SGWQ01000015">
    <property type="protein sequence ID" value="RZS31185.1"/>
    <property type="molecule type" value="Genomic_DNA"/>
</dbReference>
<accession>A0A4Q7KCY2</accession>
<protein>
    <submittedName>
        <fullName evidence="2">PucR-like helix-turn-helix protein</fullName>
    </submittedName>
</protein>
<evidence type="ECO:0000259" key="1">
    <source>
        <dbReference type="Pfam" id="PF13556"/>
    </source>
</evidence>
<dbReference type="Pfam" id="PF13556">
    <property type="entry name" value="HTH_30"/>
    <property type="match status" value="1"/>
</dbReference>
<dbReference type="OrthoDB" id="33973at2"/>
<comment type="caution">
    <text evidence="2">The sequence shown here is derived from an EMBL/GenBank/DDBJ whole genome shotgun (WGS) entry which is preliminary data.</text>
</comment>
<dbReference type="Proteomes" id="UP000294257">
    <property type="component" value="Unassembled WGS sequence"/>
</dbReference>
<evidence type="ECO:0000313" key="3">
    <source>
        <dbReference type="Proteomes" id="UP000294257"/>
    </source>
</evidence>
<dbReference type="RefSeq" id="WP_130348328.1">
    <property type="nucleotide sequence ID" value="NZ_SGWQ01000015.1"/>
</dbReference>
<organism evidence="2 3">
    <name type="scientific">Herbihabitans rhizosphaerae</name>
    <dbReference type="NCBI Taxonomy" id="1872711"/>
    <lineage>
        <taxon>Bacteria</taxon>
        <taxon>Bacillati</taxon>
        <taxon>Actinomycetota</taxon>
        <taxon>Actinomycetes</taxon>
        <taxon>Pseudonocardiales</taxon>
        <taxon>Pseudonocardiaceae</taxon>
        <taxon>Herbihabitans</taxon>
    </lineage>
</organism>
<name>A0A4Q7KCY2_9PSEU</name>